<sequence length="158" mass="18981">MNEIPKELQHPFFNDIQKSDREFVPFYYEQQYYRGFASFEPWQDLERVSETINREWQELSDSIKYAHQQRNKKEAGQLMVVGVAILVQYVYWLNEKPVSFCDQQIGIRLPIVPFNFSDRLQFIMQQPSLHLAFSQLTELMIEVNKLYAKKKVKKKHSK</sequence>
<dbReference type="Pfam" id="PF21747">
    <property type="entry name" value="YpoC"/>
    <property type="match status" value="1"/>
</dbReference>
<protein>
    <recommendedName>
        <fullName evidence="1">YpoC-like domain-containing protein</fullName>
    </recommendedName>
</protein>
<comment type="caution">
    <text evidence="2">The sequence shown here is derived from an EMBL/GenBank/DDBJ whole genome shotgun (WGS) entry which is preliminary data.</text>
</comment>
<feature type="domain" description="YpoC-like" evidence="1">
    <location>
        <begin position="50"/>
        <end position="155"/>
    </location>
</feature>
<accession>A0ABR8QKP9</accession>
<gene>
    <name evidence="2" type="ORF">H9655_03600</name>
</gene>
<reference evidence="2 3" key="1">
    <citation type="submission" date="2020-08" db="EMBL/GenBank/DDBJ databases">
        <title>A Genomic Blueprint of the Chicken Gut Microbiome.</title>
        <authorList>
            <person name="Gilroy R."/>
            <person name="Ravi A."/>
            <person name="Getino M."/>
            <person name="Pursley I."/>
            <person name="Horton D.L."/>
            <person name="Alikhan N.-F."/>
            <person name="Baker D."/>
            <person name="Gharbi K."/>
            <person name="Hall N."/>
            <person name="Watson M."/>
            <person name="Adriaenssens E.M."/>
            <person name="Foster-Nyarko E."/>
            <person name="Jarju S."/>
            <person name="Secka A."/>
            <person name="Antonio M."/>
            <person name="Oren A."/>
            <person name="Chaudhuri R."/>
            <person name="La Ragione R.M."/>
            <person name="Hildebrand F."/>
            <person name="Pallen M.J."/>
        </authorList>
    </citation>
    <scope>NUCLEOTIDE SEQUENCE [LARGE SCALE GENOMIC DNA]</scope>
    <source>
        <strain evidence="2 3">Sa5YUA1</strain>
    </source>
</reference>
<keyword evidence="3" id="KW-1185">Reference proteome</keyword>
<evidence type="ECO:0000259" key="1">
    <source>
        <dbReference type="Pfam" id="PF21747"/>
    </source>
</evidence>
<proteinExistence type="predicted"/>
<name>A0ABR8QKP9_9BACI</name>
<dbReference type="InterPro" id="IPR048427">
    <property type="entry name" value="YpoC"/>
</dbReference>
<evidence type="ECO:0000313" key="3">
    <source>
        <dbReference type="Proteomes" id="UP000657931"/>
    </source>
</evidence>
<dbReference type="EMBL" id="JACSQT010000001">
    <property type="protein sequence ID" value="MBD7936103.1"/>
    <property type="molecule type" value="Genomic_DNA"/>
</dbReference>
<dbReference type="RefSeq" id="WP_191810936.1">
    <property type="nucleotide sequence ID" value="NZ_JACSQT010000001.1"/>
</dbReference>
<organism evidence="2 3">
    <name type="scientific">Cytobacillus stercorigallinarum</name>
    <dbReference type="NCBI Taxonomy" id="2762240"/>
    <lineage>
        <taxon>Bacteria</taxon>
        <taxon>Bacillati</taxon>
        <taxon>Bacillota</taxon>
        <taxon>Bacilli</taxon>
        <taxon>Bacillales</taxon>
        <taxon>Bacillaceae</taxon>
        <taxon>Cytobacillus</taxon>
    </lineage>
</organism>
<dbReference type="Proteomes" id="UP000657931">
    <property type="component" value="Unassembled WGS sequence"/>
</dbReference>
<evidence type="ECO:0000313" key="2">
    <source>
        <dbReference type="EMBL" id="MBD7936103.1"/>
    </source>
</evidence>